<dbReference type="InterPro" id="IPR012677">
    <property type="entry name" value="Nucleotide-bd_a/b_plait_sf"/>
</dbReference>
<evidence type="ECO:0000259" key="10">
    <source>
        <dbReference type="PROSITE" id="PS51472"/>
    </source>
</evidence>
<dbReference type="VEuPathDB" id="FungiDB:CC1G_03948"/>
<organism evidence="11 12">
    <name type="scientific">Coprinopsis cinerea (strain Okayama-7 / 130 / ATCC MYA-4618 / FGSC 9003)</name>
    <name type="common">Inky cap fungus</name>
    <name type="synonym">Hormographiella aspergillata</name>
    <dbReference type="NCBI Taxonomy" id="240176"/>
    <lineage>
        <taxon>Eukaryota</taxon>
        <taxon>Fungi</taxon>
        <taxon>Dikarya</taxon>
        <taxon>Basidiomycota</taxon>
        <taxon>Agaricomycotina</taxon>
        <taxon>Agaricomycetes</taxon>
        <taxon>Agaricomycetidae</taxon>
        <taxon>Agaricales</taxon>
        <taxon>Agaricineae</taxon>
        <taxon>Psathyrellaceae</taxon>
        <taxon>Coprinopsis</taxon>
    </lineage>
</organism>
<feature type="region of interest" description="Disordered" evidence="9">
    <location>
        <begin position="251"/>
        <end position="359"/>
    </location>
</feature>
<keyword evidence="7 8" id="KW-0539">Nucleus</keyword>
<dbReference type="Proteomes" id="UP000001861">
    <property type="component" value="Unassembled WGS sequence"/>
</dbReference>
<dbReference type="PANTHER" id="PTHR21527">
    <property type="entry name" value="NUCLEOPORIN NUP35"/>
    <property type="match status" value="1"/>
</dbReference>
<dbReference type="InterPro" id="IPR007846">
    <property type="entry name" value="RRM_NUP35_dom"/>
</dbReference>
<dbReference type="GeneID" id="6007513"/>
<feature type="compositionally biased region" description="Gly residues" evidence="9">
    <location>
        <begin position="335"/>
        <end position="345"/>
    </location>
</feature>
<keyword evidence="4" id="KW-0653">Protein transport</keyword>
<dbReference type="GO" id="GO:0044613">
    <property type="term" value="C:nuclear pore central transport channel"/>
    <property type="evidence" value="ECO:0007669"/>
    <property type="project" value="TreeGrafter"/>
</dbReference>
<evidence type="ECO:0000256" key="9">
    <source>
        <dbReference type="SAM" id="MobiDB-lite"/>
    </source>
</evidence>
<dbReference type="RefSeq" id="XP_001831057.2">
    <property type="nucleotide sequence ID" value="XM_001831005.2"/>
</dbReference>
<evidence type="ECO:0000256" key="8">
    <source>
        <dbReference type="PROSITE-ProRule" id="PRU00804"/>
    </source>
</evidence>
<dbReference type="Pfam" id="PF05172">
    <property type="entry name" value="RRM_Nup35"/>
    <property type="match status" value="1"/>
</dbReference>
<keyword evidence="2 8" id="KW-0813">Transport</keyword>
<dbReference type="eggNOG" id="ENOG502S9GI">
    <property type="taxonomic scope" value="Eukaryota"/>
</dbReference>
<dbReference type="OMA" id="MVGAKWA"/>
<dbReference type="GO" id="GO:0017056">
    <property type="term" value="F:structural constituent of nuclear pore"/>
    <property type="evidence" value="ECO:0007669"/>
    <property type="project" value="TreeGrafter"/>
</dbReference>
<dbReference type="GO" id="GO:0006999">
    <property type="term" value="P:nuclear pore organization"/>
    <property type="evidence" value="ECO:0007669"/>
    <property type="project" value="TreeGrafter"/>
</dbReference>
<dbReference type="GO" id="GO:0006607">
    <property type="term" value="P:NLS-bearing protein import into nucleus"/>
    <property type="evidence" value="ECO:0007669"/>
    <property type="project" value="TreeGrafter"/>
</dbReference>
<gene>
    <name evidence="11" type="ORF">CC1G_03948</name>
</gene>
<evidence type="ECO:0000256" key="7">
    <source>
        <dbReference type="ARBA" id="ARBA00023242"/>
    </source>
</evidence>
<dbReference type="SUPFAM" id="SSF54928">
    <property type="entry name" value="RNA-binding domain, RBD"/>
    <property type="match status" value="1"/>
</dbReference>
<keyword evidence="3 8" id="KW-0509">mRNA transport</keyword>
<evidence type="ECO:0000256" key="6">
    <source>
        <dbReference type="ARBA" id="ARBA00023132"/>
    </source>
</evidence>
<dbReference type="Gene3D" id="3.30.70.330">
    <property type="match status" value="1"/>
</dbReference>
<keyword evidence="5" id="KW-0811">Translocation</keyword>
<dbReference type="OrthoDB" id="3365060at2759"/>
<dbReference type="PROSITE" id="PS51472">
    <property type="entry name" value="RRM_NUP35"/>
    <property type="match status" value="1"/>
</dbReference>
<comment type="caution">
    <text evidence="11">The sequence shown here is derived from an EMBL/GenBank/DDBJ whole genome shotgun (WGS) entry which is preliminary data.</text>
</comment>
<dbReference type="EMBL" id="AACS02000007">
    <property type="protein sequence ID" value="EAU90679.2"/>
    <property type="molecule type" value="Genomic_DNA"/>
</dbReference>
<name>A8N8A1_COPC7</name>
<keyword evidence="12" id="KW-1185">Reference proteome</keyword>
<dbReference type="InterPro" id="IPR035979">
    <property type="entry name" value="RBD_domain_sf"/>
</dbReference>
<evidence type="ECO:0000256" key="4">
    <source>
        <dbReference type="ARBA" id="ARBA00022927"/>
    </source>
</evidence>
<dbReference type="AlphaFoldDB" id="A8N8A1"/>
<reference evidence="11 12" key="1">
    <citation type="journal article" date="2010" name="Proc. Natl. Acad. Sci. U.S.A.">
        <title>Insights into evolution of multicellular fungi from the assembled chromosomes of the mushroom Coprinopsis cinerea (Coprinus cinereus).</title>
        <authorList>
            <person name="Stajich J.E."/>
            <person name="Wilke S.K."/>
            <person name="Ahren D."/>
            <person name="Au C.H."/>
            <person name="Birren B.W."/>
            <person name="Borodovsky M."/>
            <person name="Burns C."/>
            <person name="Canback B."/>
            <person name="Casselton L.A."/>
            <person name="Cheng C.K."/>
            <person name="Deng J."/>
            <person name="Dietrich F.S."/>
            <person name="Fargo D.C."/>
            <person name="Farman M.L."/>
            <person name="Gathman A.C."/>
            <person name="Goldberg J."/>
            <person name="Guigo R."/>
            <person name="Hoegger P.J."/>
            <person name="Hooker J.B."/>
            <person name="Huggins A."/>
            <person name="James T.Y."/>
            <person name="Kamada T."/>
            <person name="Kilaru S."/>
            <person name="Kodira C."/>
            <person name="Kues U."/>
            <person name="Kupfer D."/>
            <person name="Kwan H.S."/>
            <person name="Lomsadze A."/>
            <person name="Li W."/>
            <person name="Lilly W.W."/>
            <person name="Ma L.J."/>
            <person name="Mackey A.J."/>
            <person name="Manning G."/>
            <person name="Martin F."/>
            <person name="Muraguchi H."/>
            <person name="Natvig D.O."/>
            <person name="Palmerini H."/>
            <person name="Ramesh M.A."/>
            <person name="Rehmeyer C.J."/>
            <person name="Roe B.A."/>
            <person name="Shenoy N."/>
            <person name="Stanke M."/>
            <person name="Ter-Hovhannisyan V."/>
            <person name="Tunlid A."/>
            <person name="Velagapudi R."/>
            <person name="Vision T.J."/>
            <person name="Zeng Q."/>
            <person name="Zolan M.E."/>
            <person name="Pukkila P.J."/>
        </authorList>
    </citation>
    <scope>NUCLEOTIDE SEQUENCE [LARGE SCALE GENOMIC DNA]</scope>
    <source>
        <strain evidence="12">Okayama-7 / 130 / ATCC MYA-4618 / FGSC 9003</strain>
    </source>
</reference>
<accession>A8N8A1</accession>
<evidence type="ECO:0000256" key="5">
    <source>
        <dbReference type="ARBA" id="ARBA00023010"/>
    </source>
</evidence>
<comment type="subcellular location">
    <subcellularLocation>
        <location evidence="1">Nucleus</location>
        <location evidence="1">Nuclear pore complex</location>
    </subcellularLocation>
</comment>
<dbReference type="KEGG" id="cci:CC1G_03948"/>
<feature type="compositionally biased region" description="Low complexity" evidence="9">
    <location>
        <begin position="325"/>
        <end position="334"/>
    </location>
</feature>
<keyword evidence="6 8" id="KW-0906">Nuclear pore complex</keyword>
<evidence type="ECO:0000313" key="12">
    <source>
        <dbReference type="Proteomes" id="UP000001861"/>
    </source>
</evidence>
<dbReference type="PANTHER" id="PTHR21527:SF6">
    <property type="entry name" value="NUCLEOPORIN NUP35"/>
    <property type="match status" value="1"/>
</dbReference>
<evidence type="ECO:0000256" key="3">
    <source>
        <dbReference type="ARBA" id="ARBA00022816"/>
    </source>
</evidence>
<evidence type="ECO:0000256" key="2">
    <source>
        <dbReference type="ARBA" id="ARBA00022448"/>
    </source>
</evidence>
<feature type="region of interest" description="Disordered" evidence="9">
    <location>
        <begin position="1"/>
        <end position="43"/>
    </location>
</feature>
<feature type="domain" description="RRM Nup35-type" evidence="10">
    <location>
        <begin position="161"/>
        <end position="242"/>
    </location>
</feature>
<protein>
    <recommendedName>
        <fullName evidence="10">RRM Nup35-type domain-containing protein</fullName>
    </recommendedName>
</protein>
<dbReference type="GO" id="GO:0051028">
    <property type="term" value="P:mRNA transport"/>
    <property type="evidence" value="ECO:0007669"/>
    <property type="project" value="UniProtKB-UniRule"/>
</dbReference>
<sequence>MHNSPFTVAGMSSSTTSHHTPNAWGSSSTNSTFGESLSQSTRSHYQSGYLMSTTQNNNSPPGNQRVDEVPVVQTKAKLNQALTRGNHSDFGMESMFQSTRQRQNLADEDAPPISSVNDIPNEVFVENTSSRFKPRNSTKLESSHFGKRATKVLASSSGLSSQQPLYIIVFGYPADKYSVTVEYFKSLGESTEADPNTEIANCFRIGYTDPADAMRAVRKNGEVLGGSWMIGAKWADPAQAEALVGQANLRTSTASPTPSNNQYNNSNAMQVDEPMSGGYPSYHSDTPTVGTPIRLEPSTSAFKKPGVGGSKSVAGAHHHTNSLWGSPASASAANNGGGGVRGGSGTTAAGSQAQNTPTKSVLGQVSDLIFGW</sequence>
<dbReference type="GO" id="GO:0003676">
    <property type="term" value="F:nucleic acid binding"/>
    <property type="evidence" value="ECO:0007669"/>
    <property type="project" value="InterPro"/>
</dbReference>
<proteinExistence type="predicted"/>
<evidence type="ECO:0000256" key="1">
    <source>
        <dbReference type="ARBA" id="ARBA00004567"/>
    </source>
</evidence>
<evidence type="ECO:0000313" key="11">
    <source>
        <dbReference type="EMBL" id="EAU90679.2"/>
    </source>
</evidence>
<feature type="compositionally biased region" description="Polar residues" evidence="9">
    <location>
        <begin position="251"/>
        <end position="269"/>
    </location>
</feature>
<dbReference type="GO" id="GO:0044615">
    <property type="term" value="C:nuclear pore nuclear basket"/>
    <property type="evidence" value="ECO:0007669"/>
    <property type="project" value="TreeGrafter"/>
</dbReference>
<dbReference type="HOGENOM" id="CLU_809131_0_0_1"/>
<dbReference type="InParanoid" id="A8N8A1"/>
<dbReference type="GO" id="GO:0005543">
    <property type="term" value="F:phospholipid binding"/>
    <property type="evidence" value="ECO:0007669"/>
    <property type="project" value="TreeGrafter"/>
</dbReference>